<name>A0A8S5N9Q4_9CAUD</name>
<protein>
    <submittedName>
        <fullName evidence="1">Uncharacterized protein</fullName>
    </submittedName>
</protein>
<proteinExistence type="predicted"/>
<accession>A0A8S5N9Q4</accession>
<organism evidence="1">
    <name type="scientific">Siphoviridae sp. ct1mp9</name>
    <dbReference type="NCBI Taxonomy" id="2826274"/>
    <lineage>
        <taxon>Viruses</taxon>
        <taxon>Duplodnaviria</taxon>
        <taxon>Heunggongvirae</taxon>
        <taxon>Uroviricota</taxon>
        <taxon>Caudoviricetes</taxon>
    </lineage>
</organism>
<reference evidence="1" key="1">
    <citation type="journal article" date="2021" name="Proc. Natl. Acad. Sci. U.S.A.">
        <title>A Catalog of Tens of Thousands of Viruses from Human Metagenomes Reveals Hidden Associations with Chronic Diseases.</title>
        <authorList>
            <person name="Tisza M.J."/>
            <person name="Buck C.B."/>
        </authorList>
    </citation>
    <scope>NUCLEOTIDE SEQUENCE</scope>
    <source>
        <strain evidence="1">Ct1mp9</strain>
    </source>
</reference>
<evidence type="ECO:0000313" key="1">
    <source>
        <dbReference type="EMBL" id="DAD91377.1"/>
    </source>
</evidence>
<dbReference type="EMBL" id="BK015111">
    <property type="protein sequence ID" value="DAD91377.1"/>
    <property type="molecule type" value="Genomic_DNA"/>
</dbReference>
<sequence length="82" mass="9459">MNKRQQKKSVMRNVSKLYDMAFERNRFRKDVAIICGRGLRNARVLTTMAVKRAVYEYAPFEAVGITLEGYVVDSQVIQERGS</sequence>